<sequence length="193" mass="21337">MTSQRKVALALTGIFLALFIVIIIGVLEQGRYDYAKNIAIKAAIWVIYTFLEMKYDVQLSNYIRVLVMAVLLSDSFAGLYLNLYATSAIFDKIQHVFGSYAFALFVYTLICTLTRPVINRAFSLFFIISLGLSIGAIYEIGEFIGDATMRPAIPSQPSLLDTNLDLLADLGGALLAAIHIAIVLTYNRTPPVR</sequence>
<feature type="transmembrane region" description="Helical" evidence="1">
    <location>
        <begin position="7"/>
        <end position="28"/>
    </location>
</feature>
<evidence type="ECO:0000256" key="1">
    <source>
        <dbReference type="SAM" id="Phobius"/>
    </source>
</evidence>
<dbReference type="RefSeq" id="WP_075754399.1">
    <property type="nucleotide sequence ID" value="NZ_LT608335.1"/>
</dbReference>
<dbReference type="InterPro" id="IPR014509">
    <property type="entry name" value="YjdF-like"/>
</dbReference>
<evidence type="ECO:0008006" key="3">
    <source>
        <dbReference type="Google" id="ProtNLM"/>
    </source>
</evidence>
<gene>
    <name evidence="2" type="ORF">KL86SPO_31008</name>
</gene>
<feature type="transmembrane region" description="Helical" evidence="1">
    <location>
        <begin position="63"/>
        <end position="85"/>
    </location>
</feature>
<keyword evidence="1" id="KW-1133">Transmembrane helix</keyword>
<evidence type="ECO:0000313" key="2">
    <source>
        <dbReference type="EMBL" id="SCM80830.1"/>
    </source>
</evidence>
<feature type="transmembrane region" description="Helical" evidence="1">
    <location>
        <begin position="166"/>
        <end position="186"/>
    </location>
</feature>
<accession>A0A212LTP3</accession>
<keyword evidence="1" id="KW-0472">Membrane</keyword>
<feature type="transmembrane region" description="Helical" evidence="1">
    <location>
        <begin position="97"/>
        <end position="114"/>
    </location>
</feature>
<protein>
    <recommendedName>
        <fullName evidence="3">Membrane-spanning protein</fullName>
    </recommendedName>
</protein>
<name>A0A212LTP3_9FIRM</name>
<feature type="transmembrane region" description="Helical" evidence="1">
    <location>
        <begin position="121"/>
        <end position="141"/>
    </location>
</feature>
<dbReference type="AlphaFoldDB" id="A0A212LTP3"/>
<dbReference type="EMBL" id="FMJE01000003">
    <property type="protein sequence ID" value="SCM80830.1"/>
    <property type="molecule type" value="Genomic_DNA"/>
</dbReference>
<dbReference type="Pfam" id="PF09997">
    <property type="entry name" value="DUF2238"/>
    <property type="match status" value="1"/>
</dbReference>
<proteinExistence type="predicted"/>
<reference evidence="2" key="1">
    <citation type="submission" date="2016-08" db="EMBL/GenBank/DDBJ databases">
        <authorList>
            <person name="Seilhamer J.J."/>
        </authorList>
    </citation>
    <scope>NUCLEOTIDE SEQUENCE</scope>
    <source>
        <strain evidence="2">86</strain>
    </source>
</reference>
<organism evidence="2">
    <name type="scientific">uncultured Sporomusa sp</name>
    <dbReference type="NCBI Taxonomy" id="307249"/>
    <lineage>
        <taxon>Bacteria</taxon>
        <taxon>Bacillati</taxon>
        <taxon>Bacillota</taxon>
        <taxon>Negativicutes</taxon>
        <taxon>Selenomonadales</taxon>
        <taxon>Sporomusaceae</taxon>
        <taxon>Sporomusa</taxon>
        <taxon>environmental samples</taxon>
    </lineage>
</organism>
<keyword evidence="1" id="KW-0812">Transmembrane</keyword>